<name>A0A0U5BCC4_9PROT</name>
<protein>
    <recommendedName>
        <fullName evidence="10">Glutamate--cysteine ligase</fullName>
        <ecNumber evidence="10">6.3.2.2</ecNumber>
    </recommendedName>
</protein>
<dbReference type="PATRIC" id="fig|446692.3.peg.3156"/>
<keyword evidence="6 10" id="KW-0547">Nucleotide-binding</keyword>
<dbReference type="InterPro" id="IPR006336">
    <property type="entry name" value="GCS2"/>
</dbReference>
<accession>A0A0U5BCC4</accession>
<gene>
    <name evidence="11" type="primary">gsh1</name>
    <name evidence="11" type="ORF">ASN_2996</name>
</gene>
<evidence type="ECO:0000256" key="5">
    <source>
        <dbReference type="ARBA" id="ARBA00022684"/>
    </source>
</evidence>
<evidence type="ECO:0000256" key="10">
    <source>
        <dbReference type="PIRNR" id="PIRNR017901"/>
    </source>
</evidence>
<proteinExistence type="inferred from homology"/>
<keyword evidence="5" id="KW-0317">Glutathione biosynthesis</keyword>
<evidence type="ECO:0000256" key="2">
    <source>
        <dbReference type="ARBA" id="ARBA00010253"/>
    </source>
</evidence>
<dbReference type="PANTHER" id="PTHR34378">
    <property type="entry name" value="GLUTAMATE--CYSTEINE LIGASE, CHLOROPLASTIC"/>
    <property type="match status" value="1"/>
</dbReference>
<keyword evidence="8" id="KW-0809">Transit peptide</keyword>
<keyword evidence="9" id="KW-1015">Disulfide bond</keyword>
<sequence>MACALRRISHNNLTSPFWAVQRHGPIFKEQYALMSNAGALDDTPVRSVSQLAEILAQGCKPRDAWRIGTEHEKFGFIRPEAASNGSNPQGGRPAYAAPPYAPAGIEDLLMGMQKSAPDEWQPIMDAGSIIGLKGQNDAKGAGISLEPAGQFELSGAPLRTLHETAQELNDHYETVRPLARKLGLGFAPLGFHPTASRADLPWMPKSRYAIMRDYMPKVGKLGLDMMQRTCTVQVNLDFGSEQDMVRKMQVSLALQPVATALFANSPFVEGKPNNFLSNRARIWTDTDNGRSGMPACVFEKDFGFERYAEWALDVPMYFIMRNGKMRNVAGRSFRAWMNGEHQDGLEDVTPTLGDFEDHLTTAFPDVRLKQFLEMRGADAGSFEMMMAQSALWVGLLYDDAALEAAYELVCERPWEDYVKLRSLVPMQALDTPWGEGTVRDLAAQMIGIAMDGLQGRGIVDENGVEEWAYLAPLTALAAGAPTQAERWLDRYYGAWMGDTSRIFLESEI</sequence>
<dbReference type="GO" id="GO:0005524">
    <property type="term" value="F:ATP binding"/>
    <property type="evidence" value="ECO:0007669"/>
    <property type="project" value="UniProtKB-UniRule"/>
</dbReference>
<comment type="similarity">
    <text evidence="2">Belongs to the carboxylate-amine ligase family. Glutamate--cysteine ligase type 2 subfamily.</text>
</comment>
<dbReference type="InterPro" id="IPR035434">
    <property type="entry name" value="GCL_bact_plant"/>
</dbReference>
<evidence type="ECO:0000313" key="12">
    <source>
        <dbReference type="Proteomes" id="UP000056109"/>
    </source>
</evidence>
<keyword evidence="4 10" id="KW-0436">Ligase</keyword>
<dbReference type="AlphaFoldDB" id="A0A0U5BCC4"/>
<keyword evidence="7 10" id="KW-0067">ATP-binding</keyword>
<dbReference type="KEGG" id="asz:ASN_2996"/>
<dbReference type="GO" id="GO:0006750">
    <property type="term" value="P:glutathione biosynthetic process"/>
    <property type="evidence" value="ECO:0007669"/>
    <property type="project" value="UniProtKB-UniRule"/>
</dbReference>
<dbReference type="Proteomes" id="UP000056109">
    <property type="component" value="Chromosome I"/>
</dbReference>
<evidence type="ECO:0000256" key="4">
    <source>
        <dbReference type="ARBA" id="ARBA00022598"/>
    </source>
</evidence>
<reference evidence="12" key="1">
    <citation type="submission" date="2014-09" db="EMBL/GenBank/DDBJ databases">
        <authorList>
            <person name="Illeghems K.G."/>
        </authorList>
    </citation>
    <scope>NUCLEOTIDE SEQUENCE [LARGE SCALE GENOMIC DNA]</scope>
    <source>
        <strain evidence="12">108B</strain>
    </source>
</reference>
<organism evidence="11 12">
    <name type="scientific">Acetobacter senegalensis</name>
    <dbReference type="NCBI Taxonomy" id="446692"/>
    <lineage>
        <taxon>Bacteria</taxon>
        <taxon>Pseudomonadati</taxon>
        <taxon>Pseudomonadota</taxon>
        <taxon>Alphaproteobacteria</taxon>
        <taxon>Acetobacterales</taxon>
        <taxon>Acetobacteraceae</taxon>
        <taxon>Acetobacter</taxon>
    </lineage>
</organism>
<dbReference type="NCBIfam" id="TIGR01436">
    <property type="entry name" value="glu_cys_lig_pln"/>
    <property type="match status" value="1"/>
</dbReference>
<comment type="pathway">
    <text evidence="1">Sulfur metabolism; glutathione biosynthesis; glutathione from L-cysteine and L-glutamate: step 1/2.</text>
</comment>
<dbReference type="InterPro" id="IPR011556">
    <property type="entry name" value="Glut_cys_lig_pln_type"/>
</dbReference>
<comment type="subunit">
    <text evidence="3">Homodimer or monomer when oxidized or reduced, respectively.</text>
</comment>
<evidence type="ECO:0000256" key="9">
    <source>
        <dbReference type="ARBA" id="ARBA00023157"/>
    </source>
</evidence>
<comment type="function">
    <text evidence="10">Catalyzes the synthesis of gamma-glutamylcysteine (gamma-GC).</text>
</comment>
<keyword evidence="12" id="KW-1185">Reference proteome</keyword>
<dbReference type="EMBL" id="LN606600">
    <property type="protein sequence ID" value="CEF42245.1"/>
    <property type="molecule type" value="Genomic_DNA"/>
</dbReference>
<dbReference type="EC" id="6.3.2.2" evidence="10"/>
<dbReference type="Pfam" id="PF04107">
    <property type="entry name" value="GCS2"/>
    <property type="match status" value="1"/>
</dbReference>
<evidence type="ECO:0000256" key="6">
    <source>
        <dbReference type="ARBA" id="ARBA00022741"/>
    </source>
</evidence>
<dbReference type="PIRSF" id="PIRSF017901">
    <property type="entry name" value="GCL"/>
    <property type="match status" value="1"/>
</dbReference>
<evidence type="ECO:0000313" key="11">
    <source>
        <dbReference type="EMBL" id="CEF42245.1"/>
    </source>
</evidence>
<evidence type="ECO:0000256" key="7">
    <source>
        <dbReference type="ARBA" id="ARBA00022840"/>
    </source>
</evidence>
<dbReference type="SUPFAM" id="SSF55931">
    <property type="entry name" value="Glutamine synthetase/guanido kinase"/>
    <property type="match status" value="1"/>
</dbReference>
<dbReference type="InterPro" id="IPR014746">
    <property type="entry name" value="Gln_synth/guanido_kin_cat_dom"/>
</dbReference>
<evidence type="ECO:0000256" key="1">
    <source>
        <dbReference type="ARBA" id="ARBA00005006"/>
    </source>
</evidence>
<evidence type="ECO:0000256" key="3">
    <source>
        <dbReference type="ARBA" id="ARBA00011153"/>
    </source>
</evidence>
<dbReference type="Gene3D" id="3.30.590.20">
    <property type="match status" value="1"/>
</dbReference>
<dbReference type="PANTHER" id="PTHR34378:SF1">
    <property type="entry name" value="GLUTAMATE--CYSTEINE LIGASE, CHLOROPLASTIC"/>
    <property type="match status" value="1"/>
</dbReference>
<evidence type="ECO:0000256" key="8">
    <source>
        <dbReference type="ARBA" id="ARBA00022946"/>
    </source>
</evidence>
<comment type="similarity">
    <text evidence="10">Belongs to the glutamate--cysteine ligase type 2 family. EgtA subfamily.</text>
</comment>
<dbReference type="GO" id="GO:0004357">
    <property type="term" value="F:glutamate-cysteine ligase activity"/>
    <property type="evidence" value="ECO:0007669"/>
    <property type="project" value="UniProtKB-UniRule"/>
</dbReference>
<comment type="catalytic activity">
    <reaction evidence="10">
        <text>L-cysteine + L-glutamate + ATP = gamma-L-glutamyl-L-cysteine + ADP + phosphate + H(+)</text>
        <dbReference type="Rhea" id="RHEA:13285"/>
        <dbReference type="ChEBI" id="CHEBI:15378"/>
        <dbReference type="ChEBI" id="CHEBI:29985"/>
        <dbReference type="ChEBI" id="CHEBI:30616"/>
        <dbReference type="ChEBI" id="CHEBI:35235"/>
        <dbReference type="ChEBI" id="CHEBI:43474"/>
        <dbReference type="ChEBI" id="CHEBI:58173"/>
        <dbReference type="ChEBI" id="CHEBI:456216"/>
        <dbReference type="EC" id="6.3.2.2"/>
    </reaction>
</comment>